<evidence type="ECO:0000256" key="1">
    <source>
        <dbReference type="SAM" id="Phobius"/>
    </source>
</evidence>
<dbReference type="OrthoDB" id="74105at2"/>
<keyword evidence="1" id="KW-1133">Transmembrane helix</keyword>
<accession>A0A2I9DWT6</accession>
<dbReference type="RefSeq" id="WP_103130831.1">
    <property type="nucleotide sequence ID" value="NZ_BFAG01000015.1"/>
</dbReference>
<dbReference type="AlphaFoldDB" id="A0A2I9DWT6"/>
<dbReference type="PANTHER" id="PTHR37305:SF1">
    <property type="entry name" value="MEMBRANE PROTEIN"/>
    <property type="match status" value="1"/>
</dbReference>
<protein>
    <submittedName>
        <fullName evidence="2">ABC-2 type transport system permease</fullName>
    </submittedName>
</protein>
<feature type="transmembrane region" description="Helical" evidence="1">
    <location>
        <begin position="230"/>
        <end position="252"/>
    </location>
</feature>
<feature type="transmembrane region" description="Helical" evidence="1">
    <location>
        <begin position="191"/>
        <end position="209"/>
    </location>
</feature>
<proteinExistence type="predicted"/>
<feature type="transmembrane region" description="Helical" evidence="1">
    <location>
        <begin position="100"/>
        <end position="129"/>
    </location>
</feature>
<dbReference type="EMBL" id="BFAG01000015">
    <property type="protein sequence ID" value="GBF07517.1"/>
    <property type="molecule type" value="Genomic_DNA"/>
</dbReference>
<comment type="caution">
    <text evidence="2">The sequence shown here is derived from an EMBL/GenBank/DDBJ whole genome shotgun (WGS) entry which is preliminary data.</text>
</comment>
<keyword evidence="3" id="KW-1185">Reference proteome</keyword>
<keyword evidence="1" id="KW-0472">Membrane</keyword>
<dbReference type="PANTHER" id="PTHR37305">
    <property type="entry name" value="INTEGRAL MEMBRANE PROTEIN-RELATED"/>
    <property type="match status" value="1"/>
</dbReference>
<dbReference type="Pfam" id="PF12730">
    <property type="entry name" value="ABC2_membrane_4"/>
    <property type="match status" value="1"/>
</dbReference>
<dbReference type="Proteomes" id="UP000236569">
    <property type="component" value="Unassembled WGS sequence"/>
</dbReference>
<name>A0A2I9DWT6_9DEIO</name>
<feature type="transmembrane region" description="Helical" evidence="1">
    <location>
        <begin position="165"/>
        <end position="185"/>
    </location>
</feature>
<reference evidence="3" key="1">
    <citation type="submission" date="2018-01" db="EMBL/GenBank/DDBJ databases">
        <title>Draft Genome Sequence of the Radioresistant Bacterium Deinococcus aerius TR0125, Isolated from the Higher Atmosphere above Japan.</title>
        <authorList>
            <person name="Satoh K."/>
            <person name="Arai H."/>
            <person name="Sanzen T."/>
            <person name="Kawaguchi Y."/>
            <person name="Hayashi H."/>
            <person name="Yokobori S."/>
            <person name="Yamagishi A."/>
            <person name="Oono Y."/>
            <person name="Narumi I."/>
        </authorList>
    </citation>
    <scope>NUCLEOTIDE SEQUENCE [LARGE SCALE GENOMIC DNA]</scope>
    <source>
        <strain evidence="3">TR0125</strain>
    </source>
</reference>
<feature type="transmembrane region" description="Helical" evidence="1">
    <location>
        <begin position="59"/>
        <end position="79"/>
    </location>
</feature>
<gene>
    <name evidence="2" type="ORF">DAERI_150035</name>
</gene>
<evidence type="ECO:0000313" key="3">
    <source>
        <dbReference type="Proteomes" id="UP000236569"/>
    </source>
</evidence>
<sequence length="257" mass="26989">MLTLAGLEFRKLLGMRSARLALLVCLLLPFVWPFAPRLTALLQVTLTSGWQLPAVSLGVLVQFLLPLFIAVTCAEMIGAEVSQGTLAPLLLRPVGRTRVITGKLIVALLYPALLVTALVIGSLLAGLVLGLGSFTGGTGLGPGYFAGVGPLSGGEAFVQVLRGSVLAAVMLMPVAALALLFGVLYLNTAAAALATLAVLNILRLLVVFPEGVQRLLLTSHLDLYARQGDVLQGLILLLIYTAGFGLMAVYAFDRRDV</sequence>
<organism evidence="2 3">
    <name type="scientific">Deinococcus aerius</name>
    <dbReference type="NCBI Taxonomy" id="200253"/>
    <lineage>
        <taxon>Bacteria</taxon>
        <taxon>Thermotogati</taxon>
        <taxon>Deinococcota</taxon>
        <taxon>Deinococci</taxon>
        <taxon>Deinococcales</taxon>
        <taxon>Deinococcaceae</taxon>
        <taxon>Deinococcus</taxon>
    </lineage>
</organism>
<evidence type="ECO:0000313" key="2">
    <source>
        <dbReference type="EMBL" id="GBF07517.1"/>
    </source>
</evidence>
<keyword evidence="1" id="KW-0812">Transmembrane</keyword>